<accession>A0A1H0LMR6</accession>
<proteinExistence type="predicted"/>
<dbReference type="RefSeq" id="WP_089964860.1">
    <property type="nucleotide sequence ID" value="NZ_CP071376.1"/>
</dbReference>
<sequence length="133" mass="15422">MNYITIVFDIKKSRELVNRNEVQKILIQTLKKCNEDFKEIIESPFLIIIGDEWQGLLKEDSDYNKIIDFFKVSLSPDVEFYTGVGIGDITIHNFELTVNQLDGPSFHLARDAINYAKENNYSLVVLSKEYPNK</sequence>
<keyword evidence="3" id="KW-1185">Reference proteome</keyword>
<dbReference type="AlphaFoldDB" id="A0A1H0LMR6"/>
<evidence type="ECO:0000313" key="4">
    <source>
        <dbReference type="Proteomes" id="UP000585258"/>
    </source>
</evidence>
<dbReference type="EMBL" id="JACKWY010000002">
    <property type="protein sequence ID" value="MBB6713949.1"/>
    <property type="molecule type" value="Genomic_DNA"/>
</dbReference>
<organism evidence="2 3">
    <name type="scientific">Clostridium gasigenes</name>
    <dbReference type="NCBI Taxonomy" id="94869"/>
    <lineage>
        <taxon>Bacteria</taxon>
        <taxon>Bacillati</taxon>
        <taxon>Bacillota</taxon>
        <taxon>Clostridia</taxon>
        <taxon>Eubacteriales</taxon>
        <taxon>Clostridiaceae</taxon>
        <taxon>Clostridium</taxon>
    </lineage>
</organism>
<dbReference type="STRING" id="94869.SAMN04488529_101139"/>
<dbReference type="Proteomes" id="UP000198597">
    <property type="component" value="Unassembled WGS sequence"/>
</dbReference>
<dbReference type="EMBL" id="FNJM01000001">
    <property type="protein sequence ID" value="SDO69508.1"/>
    <property type="molecule type" value="Genomic_DNA"/>
</dbReference>
<dbReference type="InterPro" id="IPR032580">
    <property type="entry name" value="SatD"/>
</dbReference>
<protein>
    <submittedName>
        <fullName evidence="2">SatD family (SatD)</fullName>
    </submittedName>
</protein>
<dbReference type="Proteomes" id="UP000585258">
    <property type="component" value="Unassembled WGS sequence"/>
</dbReference>
<reference evidence="2 3" key="1">
    <citation type="submission" date="2016-10" db="EMBL/GenBank/DDBJ databases">
        <authorList>
            <person name="de Groot N.N."/>
        </authorList>
    </citation>
    <scope>NUCLEOTIDE SEQUENCE [LARGE SCALE GENOMIC DNA]</scope>
    <source>
        <strain evidence="2 3">DSM 12272</strain>
    </source>
</reference>
<evidence type="ECO:0000313" key="2">
    <source>
        <dbReference type="EMBL" id="SDO69508.1"/>
    </source>
</evidence>
<name>A0A1H0LMR6_9CLOT</name>
<dbReference type="Pfam" id="PF16264">
    <property type="entry name" value="SatD"/>
    <property type="match status" value="1"/>
</dbReference>
<dbReference type="OrthoDB" id="3197351at2"/>
<dbReference type="GeneID" id="65310241"/>
<evidence type="ECO:0000313" key="1">
    <source>
        <dbReference type="EMBL" id="MBB6713949.1"/>
    </source>
</evidence>
<reference evidence="1 4" key="2">
    <citation type="submission" date="2020-08" db="EMBL/GenBank/DDBJ databases">
        <title>Clostridia isolated from Swiss meat.</title>
        <authorList>
            <person name="Wambui J."/>
            <person name="Stevens M.J.A."/>
            <person name="Stephan R."/>
        </authorList>
    </citation>
    <scope>NUCLEOTIDE SEQUENCE [LARGE SCALE GENOMIC DNA]</scope>
    <source>
        <strain evidence="1 4">CM001</strain>
    </source>
</reference>
<gene>
    <name evidence="1" type="ORF">H7E68_04260</name>
    <name evidence="2" type="ORF">SAMN04488529_101139</name>
</gene>
<evidence type="ECO:0000313" key="3">
    <source>
        <dbReference type="Proteomes" id="UP000198597"/>
    </source>
</evidence>